<evidence type="ECO:0000256" key="3">
    <source>
        <dbReference type="ARBA" id="ARBA00022801"/>
    </source>
</evidence>
<dbReference type="InterPro" id="IPR036691">
    <property type="entry name" value="Endo/exonu/phosph_ase_sf"/>
</dbReference>
<dbReference type="GO" id="GO:0004536">
    <property type="term" value="F:DNA nuclease activity"/>
    <property type="evidence" value="ECO:0007669"/>
    <property type="project" value="InterPro"/>
</dbReference>
<keyword evidence="6" id="KW-1185">Reference proteome</keyword>
<dbReference type="InterPro" id="IPR005135">
    <property type="entry name" value="Endo/exonuclease/phosphatase"/>
</dbReference>
<reference evidence="5 6" key="1">
    <citation type="submission" date="2020-05" db="EMBL/GenBank/DDBJ databases">
        <title>Streptobacillus felis strain LHL191014123.</title>
        <authorList>
            <person name="Fawzy A."/>
            <person name="Rau J."/>
            <person name="Risse K."/>
            <person name="Schauerte N."/>
            <person name="Geiger C."/>
            <person name="Blom J."/>
            <person name="Imirzalioglu C."/>
            <person name="Falgenhauer J."/>
            <person name="Bach A."/>
            <person name="Herden C."/>
            <person name="Eisenberg T."/>
        </authorList>
    </citation>
    <scope>NUCLEOTIDE SEQUENCE [LARGE SCALE GENOMIC DNA]</scope>
    <source>
        <strain evidence="5 6">LHL191014123</strain>
    </source>
</reference>
<sequence>MRRIFKIFLFIIFSINIWAEPILLASFNAMKLGENEKDWISMAKIVSKFDIVSIQEVMNEKGLNKLREEVKKYTNEEWGYLISDVPVGSREYKEYFGILYKKNKVNKIISLGTYQDGKSGYFIREPFGALIKSNNFDFVVVSIHSIYGKDKVEREIEASRYHKVYKYFLDKSKEEDIILLGDFNLPANSKAFRYFKDTFKVKEALNPNSNKTTMSDRGLANSYDNAFFNRNNLKEYTGRFGVYNYTKNNYEQVRKYISDHLVIFMEFENEGDLDDK</sequence>
<organism evidence="5 6">
    <name type="scientific">Streptobacillus felis</name>
    <dbReference type="NCBI Taxonomy" id="1384509"/>
    <lineage>
        <taxon>Bacteria</taxon>
        <taxon>Fusobacteriati</taxon>
        <taxon>Fusobacteriota</taxon>
        <taxon>Fusobacteriia</taxon>
        <taxon>Fusobacteriales</taxon>
        <taxon>Leptotrichiaceae</taxon>
        <taxon>Streptobacillus</taxon>
    </lineage>
</organism>
<feature type="domain" description="Endonuclease/exonuclease/phosphatase" evidence="4">
    <location>
        <begin position="42"/>
        <end position="260"/>
    </location>
</feature>
<evidence type="ECO:0000313" key="5">
    <source>
        <dbReference type="EMBL" id="NYV27314.1"/>
    </source>
</evidence>
<dbReference type="Pfam" id="PF03372">
    <property type="entry name" value="Exo_endo_phos"/>
    <property type="match status" value="1"/>
</dbReference>
<dbReference type="GO" id="GO:0004519">
    <property type="term" value="F:endonuclease activity"/>
    <property type="evidence" value="ECO:0007669"/>
    <property type="project" value="UniProtKB-KW"/>
</dbReference>
<evidence type="ECO:0000256" key="1">
    <source>
        <dbReference type="ARBA" id="ARBA00007359"/>
    </source>
</evidence>
<dbReference type="SMART" id="SM00476">
    <property type="entry name" value="DNaseIc"/>
    <property type="match status" value="1"/>
</dbReference>
<keyword evidence="2" id="KW-0540">Nuclease</keyword>
<comment type="similarity">
    <text evidence="1">Belongs to the DNase I family.</text>
</comment>
<dbReference type="GO" id="GO:0004527">
    <property type="term" value="F:exonuclease activity"/>
    <property type="evidence" value="ECO:0007669"/>
    <property type="project" value="UniProtKB-KW"/>
</dbReference>
<dbReference type="PANTHER" id="PTHR11371:SF31">
    <property type="entry name" value="EXTRACELLULAR NUCLEASE"/>
    <property type="match status" value="1"/>
</dbReference>
<proteinExistence type="inferred from homology"/>
<dbReference type="AlphaFoldDB" id="A0A7Z0PE24"/>
<dbReference type="SUPFAM" id="SSF56219">
    <property type="entry name" value="DNase I-like"/>
    <property type="match status" value="1"/>
</dbReference>
<dbReference type="Gene3D" id="3.60.10.10">
    <property type="entry name" value="Endonuclease/exonuclease/phosphatase"/>
    <property type="match status" value="1"/>
</dbReference>
<protein>
    <submittedName>
        <fullName evidence="5">Endonuclease/exonuclease/phosphatase family protein</fullName>
    </submittedName>
</protein>
<dbReference type="EMBL" id="JABMKT010000001">
    <property type="protein sequence ID" value="NYV27314.1"/>
    <property type="molecule type" value="Genomic_DNA"/>
</dbReference>
<keyword evidence="3" id="KW-0378">Hydrolase</keyword>
<keyword evidence="5" id="KW-0255">Endonuclease</keyword>
<gene>
    <name evidence="5" type="ORF">HP397_00535</name>
</gene>
<evidence type="ECO:0000259" key="4">
    <source>
        <dbReference type="Pfam" id="PF03372"/>
    </source>
</evidence>
<dbReference type="GO" id="GO:0006308">
    <property type="term" value="P:DNA catabolic process"/>
    <property type="evidence" value="ECO:0007669"/>
    <property type="project" value="InterPro"/>
</dbReference>
<dbReference type="RefSeq" id="WP_180135224.1">
    <property type="nucleotide sequence ID" value="NZ_JABMKT010000001.1"/>
</dbReference>
<comment type="caution">
    <text evidence="5">The sequence shown here is derived from an EMBL/GenBank/DDBJ whole genome shotgun (WGS) entry which is preliminary data.</text>
</comment>
<keyword evidence="5" id="KW-0269">Exonuclease</keyword>
<dbReference type="PANTHER" id="PTHR11371">
    <property type="entry name" value="DEOXYRIBONUCLEASE"/>
    <property type="match status" value="1"/>
</dbReference>
<dbReference type="InterPro" id="IPR016202">
    <property type="entry name" value="DNase_I"/>
</dbReference>
<name>A0A7Z0PE24_9FUSO</name>
<evidence type="ECO:0000313" key="6">
    <source>
        <dbReference type="Proteomes" id="UP000526184"/>
    </source>
</evidence>
<dbReference type="Proteomes" id="UP000526184">
    <property type="component" value="Unassembled WGS sequence"/>
</dbReference>
<evidence type="ECO:0000256" key="2">
    <source>
        <dbReference type="ARBA" id="ARBA00022722"/>
    </source>
</evidence>
<dbReference type="CDD" id="cd10283">
    <property type="entry name" value="MnuA_DNase1-like"/>
    <property type="match status" value="1"/>
</dbReference>
<accession>A0A7Z0PE24</accession>